<evidence type="ECO:0000256" key="12">
    <source>
        <dbReference type="ARBA" id="ARBA00023033"/>
    </source>
</evidence>
<dbReference type="Gene3D" id="1.10.630.10">
    <property type="entry name" value="Cytochrome P450"/>
    <property type="match status" value="1"/>
</dbReference>
<dbReference type="InterPro" id="IPR050182">
    <property type="entry name" value="Cytochrome_P450_fam2"/>
</dbReference>
<dbReference type="InterPro" id="IPR036396">
    <property type="entry name" value="Cyt_P450_sf"/>
</dbReference>
<evidence type="ECO:0000256" key="1">
    <source>
        <dbReference type="ARBA" id="ARBA00001971"/>
    </source>
</evidence>
<dbReference type="PRINTS" id="PR00463">
    <property type="entry name" value="EP450I"/>
</dbReference>
<dbReference type="Proteomes" id="UP000694571">
    <property type="component" value="Unplaced"/>
</dbReference>
<dbReference type="InterPro" id="IPR001128">
    <property type="entry name" value="Cyt_P450"/>
</dbReference>
<evidence type="ECO:0000256" key="10">
    <source>
        <dbReference type="ARBA" id="ARBA00023002"/>
    </source>
</evidence>
<evidence type="ECO:0000313" key="17">
    <source>
        <dbReference type="Proteomes" id="UP000694571"/>
    </source>
</evidence>
<evidence type="ECO:0000256" key="4">
    <source>
        <dbReference type="ARBA" id="ARBA00010617"/>
    </source>
</evidence>
<keyword evidence="8" id="KW-0256">Endoplasmic reticulum</keyword>
<keyword evidence="7 14" id="KW-0479">Metal-binding</keyword>
<proteinExistence type="inferred from homology"/>
<sequence>HPLTTSDLFLPVWIYTLLFLIRSDLSFQKPYKQFPNGTTVLTSLTSVLRDDQEFPNPEVFDPGHFLDESGNFKKSDCFMPFSTGKRICVGEGLARMELFLFLTSILQKFTLEPVVDLKDIDITPVFSGFSHVPRSYQLRFIPV</sequence>
<keyword evidence="6 14" id="KW-0349">Heme</keyword>
<name>A0A8D1MDV4_PIG</name>
<keyword evidence="11 14" id="KW-0408">Iron</keyword>
<dbReference type="PANTHER" id="PTHR24300:SF423">
    <property type="entry name" value="CYTOCHROME P450 2C18"/>
    <property type="match status" value="1"/>
</dbReference>
<dbReference type="GO" id="GO:0020037">
    <property type="term" value="F:heme binding"/>
    <property type="evidence" value="ECO:0007669"/>
    <property type="project" value="InterPro"/>
</dbReference>
<evidence type="ECO:0000256" key="3">
    <source>
        <dbReference type="ARBA" id="ARBA00004406"/>
    </source>
</evidence>
<accession>A0A8D1MDV4</accession>
<evidence type="ECO:0000256" key="11">
    <source>
        <dbReference type="ARBA" id="ARBA00023004"/>
    </source>
</evidence>
<evidence type="ECO:0000256" key="6">
    <source>
        <dbReference type="ARBA" id="ARBA00022617"/>
    </source>
</evidence>
<evidence type="ECO:0000256" key="5">
    <source>
        <dbReference type="ARBA" id="ARBA00012109"/>
    </source>
</evidence>
<dbReference type="AlphaFoldDB" id="A0A8D1MDV4"/>
<comment type="similarity">
    <text evidence="4 15">Belongs to the cytochrome P450 family.</text>
</comment>
<keyword evidence="13" id="KW-0472">Membrane</keyword>
<evidence type="ECO:0000256" key="14">
    <source>
        <dbReference type="PIRSR" id="PIRSR602401-1"/>
    </source>
</evidence>
<reference evidence="16" key="1">
    <citation type="submission" date="2025-08" db="UniProtKB">
        <authorList>
            <consortium name="Ensembl"/>
        </authorList>
    </citation>
    <scope>IDENTIFICATION</scope>
</reference>
<dbReference type="InterPro" id="IPR017972">
    <property type="entry name" value="Cyt_P450_CS"/>
</dbReference>
<dbReference type="PROSITE" id="PS00086">
    <property type="entry name" value="CYTOCHROME_P450"/>
    <property type="match status" value="1"/>
</dbReference>
<dbReference type="EC" id="1.14.14.1" evidence="5"/>
<dbReference type="PANTHER" id="PTHR24300">
    <property type="entry name" value="CYTOCHROME P450 508A4-RELATED"/>
    <property type="match status" value="1"/>
</dbReference>
<dbReference type="InterPro" id="IPR002401">
    <property type="entry name" value="Cyt_P450_E_grp-I"/>
</dbReference>
<evidence type="ECO:0000256" key="2">
    <source>
        <dbReference type="ARBA" id="ARBA00004174"/>
    </source>
</evidence>
<keyword evidence="10 15" id="KW-0560">Oxidoreductase</keyword>
<comment type="cofactor">
    <cofactor evidence="1 14">
        <name>heme</name>
        <dbReference type="ChEBI" id="CHEBI:30413"/>
    </cofactor>
</comment>
<organism evidence="16 17">
    <name type="scientific">Sus scrofa</name>
    <name type="common">Pig</name>
    <dbReference type="NCBI Taxonomy" id="9823"/>
    <lineage>
        <taxon>Eukaryota</taxon>
        <taxon>Metazoa</taxon>
        <taxon>Chordata</taxon>
        <taxon>Craniata</taxon>
        <taxon>Vertebrata</taxon>
        <taxon>Euteleostomi</taxon>
        <taxon>Mammalia</taxon>
        <taxon>Eutheria</taxon>
        <taxon>Laurasiatheria</taxon>
        <taxon>Artiodactyla</taxon>
        <taxon>Suina</taxon>
        <taxon>Suidae</taxon>
        <taxon>Sus</taxon>
    </lineage>
</organism>
<evidence type="ECO:0000256" key="7">
    <source>
        <dbReference type="ARBA" id="ARBA00022723"/>
    </source>
</evidence>
<comment type="subcellular location">
    <subcellularLocation>
        <location evidence="3">Endoplasmic reticulum membrane</location>
        <topology evidence="3">Peripheral membrane protein</topology>
    </subcellularLocation>
    <subcellularLocation>
        <location evidence="2">Microsome membrane</location>
        <topology evidence="2">Peripheral membrane protein</topology>
    </subcellularLocation>
</comment>
<evidence type="ECO:0000256" key="13">
    <source>
        <dbReference type="ARBA" id="ARBA00023136"/>
    </source>
</evidence>
<keyword evidence="12 15" id="KW-0503">Monooxygenase</keyword>
<evidence type="ECO:0000313" key="16">
    <source>
        <dbReference type="Ensembl" id="ENSSSCP00050021942.1"/>
    </source>
</evidence>
<dbReference type="Ensembl" id="ENSSSCT00050052299.1">
    <property type="protein sequence ID" value="ENSSSCP00050021942.1"/>
    <property type="gene ID" value="ENSSSCG00050038796.1"/>
</dbReference>
<feature type="binding site" description="axial binding residue" evidence="14">
    <location>
        <position position="88"/>
    </location>
    <ligand>
        <name>heme</name>
        <dbReference type="ChEBI" id="CHEBI:30413"/>
    </ligand>
    <ligandPart>
        <name>Fe</name>
        <dbReference type="ChEBI" id="CHEBI:18248"/>
    </ligandPart>
</feature>
<evidence type="ECO:0000256" key="8">
    <source>
        <dbReference type="ARBA" id="ARBA00022824"/>
    </source>
</evidence>
<dbReference type="GO" id="GO:0016712">
    <property type="term" value="F:oxidoreductase activity, acting on paired donors, with incorporation or reduction of molecular oxygen, reduced flavin or flavoprotein as one donor, and incorporation of one atom of oxygen"/>
    <property type="evidence" value="ECO:0007669"/>
    <property type="project" value="UniProtKB-EC"/>
</dbReference>
<dbReference type="Pfam" id="PF00067">
    <property type="entry name" value="p450"/>
    <property type="match status" value="1"/>
</dbReference>
<dbReference type="GO" id="GO:0005506">
    <property type="term" value="F:iron ion binding"/>
    <property type="evidence" value="ECO:0007669"/>
    <property type="project" value="InterPro"/>
</dbReference>
<protein>
    <recommendedName>
        <fullName evidence="5">unspecific monooxygenase</fullName>
        <ecNumber evidence="5">1.14.14.1</ecNumber>
    </recommendedName>
</protein>
<evidence type="ECO:0000256" key="9">
    <source>
        <dbReference type="ARBA" id="ARBA00022848"/>
    </source>
</evidence>
<evidence type="ECO:0000256" key="15">
    <source>
        <dbReference type="RuleBase" id="RU000461"/>
    </source>
</evidence>
<dbReference type="GO" id="GO:0005789">
    <property type="term" value="C:endoplasmic reticulum membrane"/>
    <property type="evidence" value="ECO:0007669"/>
    <property type="project" value="UniProtKB-SubCell"/>
</dbReference>
<keyword evidence="9" id="KW-0492">Microsome</keyword>
<dbReference type="SUPFAM" id="SSF48264">
    <property type="entry name" value="Cytochrome P450"/>
    <property type="match status" value="1"/>
</dbReference>